<proteinExistence type="predicted"/>
<reference evidence="2" key="1">
    <citation type="submission" date="2023-04" db="EMBL/GenBank/DDBJ databases">
        <title>Phytophthora lilii NBRC 32176.</title>
        <authorList>
            <person name="Ichikawa N."/>
            <person name="Sato H."/>
            <person name="Tonouchi N."/>
        </authorList>
    </citation>
    <scope>NUCLEOTIDE SEQUENCE</scope>
    <source>
        <strain evidence="2">NBRC 32176</strain>
    </source>
</reference>
<protein>
    <submittedName>
        <fullName evidence="2">Unnamed protein product</fullName>
    </submittedName>
</protein>
<dbReference type="AlphaFoldDB" id="A0A9W6TVS0"/>
<sequence>MELTSQSEGKYPTGMSTFDTGKGDPVVKRSQRLLKVASPSDLSNPQVCRKHIKISGSHFLNQLWSLCLPGNSSESQHLSEALVRSDLTDPYAGNPGRHQVQ</sequence>
<keyword evidence="3" id="KW-1185">Reference proteome</keyword>
<feature type="compositionally biased region" description="Polar residues" evidence="1">
    <location>
        <begin position="1"/>
        <end position="19"/>
    </location>
</feature>
<accession>A0A9W6TVS0</accession>
<dbReference type="Proteomes" id="UP001165083">
    <property type="component" value="Unassembled WGS sequence"/>
</dbReference>
<feature type="region of interest" description="Disordered" evidence="1">
    <location>
        <begin position="1"/>
        <end position="25"/>
    </location>
</feature>
<evidence type="ECO:0000313" key="2">
    <source>
        <dbReference type="EMBL" id="GMF20148.1"/>
    </source>
</evidence>
<organism evidence="2 3">
    <name type="scientific">Phytophthora lilii</name>
    <dbReference type="NCBI Taxonomy" id="2077276"/>
    <lineage>
        <taxon>Eukaryota</taxon>
        <taxon>Sar</taxon>
        <taxon>Stramenopiles</taxon>
        <taxon>Oomycota</taxon>
        <taxon>Peronosporomycetes</taxon>
        <taxon>Peronosporales</taxon>
        <taxon>Peronosporaceae</taxon>
        <taxon>Phytophthora</taxon>
    </lineage>
</organism>
<evidence type="ECO:0000256" key="1">
    <source>
        <dbReference type="SAM" id="MobiDB-lite"/>
    </source>
</evidence>
<dbReference type="EMBL" id="BSXW01000366">
    <property type="protein sequence ID" value="GMF20148.1"/>
    <property type="molecule type" value="Genomic_DNA"/>
</dbReference>
<evidence type="ECO:0000313" key="3">
    <source>
        <dbReference type="Proteomes" id="UP001165083"/>
    </source>
</evidence>
<name>A0A9W6TVS0_9STRA</name>
<comment type="caution">
    <text evidence="2">The sequence shown here is derived from an EMBL/GenBank/DDBJ whole genome shotgun (WGS) entry which is preliminary data.</text>
</comment>
<gene>
    <name evidence="2" type="ORF">Plil01_000779700</name>
</gene>